<dbReference type="EMBL" id="PYJM01000001">
    <property type="protein sequence ID" value="PUA46937.1"/>
    <property type="molecule type" value="Genomic_DNA"/>
</dbReference>
<organism evidence="1 2">
    <name type="scientific">Pseudomonas protegens</name>
    <dbReference type="NCBI Taxonomy" id="380021"/>
    <lineage>
        <taxon>Bacteria</taxon>
        <taxon>Pseudomonadati</taxon>
        <taxon>Pseudomonadota</taxon>
        <taxon>Gammaproteobacteria</taxon>
        <taxon>Pseudomonadales</taxon>
        <taxon>Pseudomonadaceae</taxon>
        <taxon>Pseudomonas</taxon>
    </lineage>
</organism>
<evidence type="ECO:0000313" key="1">
    <source>
        <dbReference type="EMBL" id="PUA46937.1"/>
    </source>
</evidence>
<evidence type="ECO:0008006" key="3">
    <source>
        <dbReference type="Google" id="ProtNLM"/>
    </source>
</evidence>
<dbReference type="AlphaFoldDB" id="A0A2T6GS11"/>
<gene>
    <name evidence="1" type="ORF">C5U62_02870</name>
</gene>
<name>A0A2T6GS11_9PSED</name>
<reference evidence="1 2" key="1">
    <citation type="submission" date="2018-03" db="EMBL/GenBank/DDBJ databases">
        <title>Draft genome sequence of the plant growth promoting rhizobacterium Pseudomonas protegens strain BNJ-SS-45 isolated from wheat (Triticum aestivum) rhizosphere.</title>
        <authorList>
            <person name="Bajpai A."/>
            <person name="Shende K."/>
            <person name="Meena N."/>
            <person name="Upadhyayula S.R."/>
            <person name="Suravajhala P."/>
            <person name="Medicherla K.M."/>
            <person name="Johri B.N."/>
        </authorList>
    </citation>
    <scope>NUCLEOTIDE SEQUENCE [LARGE SCALE GENOMIC DNA]</scope>
    <source>
        <strain evidence="1 2">BNJ-SS-45</strain>
    </source>
</reference>
<comment type="caution">
    <text evidence="1">The sequence shown here is derived from an EMBL/GenBank/DDBJ whole genome shotgun (WGS) entry which is preliminary data.</text>
</comment>
<sequence length="294" mass="33695">MMKSKPALATSILPQYRESAAFMERFLIAAHEKGASIERSPNNEKTKLVDGTELHIDTLKYFTENKDSFRDEFAKELEGKISQEEFKIFCEVVALEWYDGKRMREEGRCHQLKRSIYDYLCTVANNTLIQSQLIQTTVLPTDVEPLISSDAIAKILTVNDQMIYRHIEEWKMSHPSSDTISTDDIFLRRGLALESELDTSKPYQEWDFINSYSIAFSVPEKFSQMMHGRKPAIVNGELSLFENRVLFFSPFIPGMDVGQLEFGIIPCERLPLIHAQGTHGGILEYIIDPAPFQI</sequence>
<accession>A0A2T6GS11</accession>
<dbReference type="Proteomes" id="UP000244178">
    <property type="component" value="Unassembled WGS sequence"/>
</dbReference>
<proteinExistence type="predicted"/>
<protein>
    <recommendedName>
        <fullName evidence="3">DUF4238 domain-containing protein</fullName>
    </recommendedName>
</protein>
<evidence type="ECO:0000313" key="2">
    <source>
        <dbReference type="Proteomes" id="UP000244178"/>
    </source>
</evidence>